<keyword evidence="3" id="KW-1185">Reference proteome</keyword>
<sequence>MAGTSTNPRMRGCACASKHGTAKPSPCFRAQTRMRKPSHPWKNASVEAELYEAGKTRMRFPGSVGIRRYGFP</sequence>
<evidence type="ECO:0000313" key="2">
    <source>
        <dbReference type="EMBL" id="TFY87715.1"/>
    </source>
</evidence>
<dbReference type="OrthoDB" id="9020338at2"/>
<reference evidence="2 3" key="1">
    <citation type="journal article" date="2019" name="Syst. Appl. Microbiol.">
        <title>New species of pathogenic Pseudomonas isolated from citrus in Tunisia: Proposal of Pseudomonas kairouanensis sp. nov. and Pseudomonas nabeulensis sp. nov.</title>
        <authorList>
            <person name="Oueslati M."/>
            <person name="Mulet M."/>
            <person name="Gomila M."/>
            <person name="Berge O."/>
            <person name="Hajlaoui M.R."/>
            <person name="Lalucat J."/>
            <person name="Sadfi-Zouaoui N."/>
            <person name="Garcia-Valdes E."/>
        </authorList>
    </citation>
    <scope>NUCLEOTIDE SEQUENCE [LARGE SCALE GENOMIC DNA]</scope>
    <source>
        <strain evidence="2 3">E10B</strain>
    </source>
</reference>
<dbReference type="AlphaFoldDB" id="A0A4Z0AM44"/>
<proteinExistence type="predicted"/>
<comment type="caution">
    <text evidence="2">The sequence shown here is derived from an EMBL/GenBank/DDBJ whole genome shotgun (WGS) entry which is preliminary data.</text>
</comment>
<organism evidence="2 3">
    <name type="scientific">Pseudomonas nabeulensis</name>
    <dbReference type="NCBI Taxonomy" id="2293833"/>
    <lineage>
        <taxon>Bacteria</taxon>
        <taxon>Pseudomonadati</taxon>
        <taxon>Pseudomonadota</taxon>
        <taxon>Gammaproteobacteria</taxon>
        <taxon>Pseudomonadales</taxon>
        <taxon>Pseudomonadaceae</taxon>
        <taxon>Pseudomonas</taxon>
    </lineage>
</organism>
<dbReference type="Proteomes" id="UP000297734">
    <property type="component" value="Unassembled WGS sequence"/>
</dbReference>
<gene>
    <name evidence="2" type="ORF">DYL61_25780</name>
</gene>
<name>A0A4Z0AM44_9PSED</name>
<evidence type="ECO:0000313" key="3">
    <source>
        <dbReference type="Proteomes" id="UP000297734"/>
    </source>
</evidence>
<feature type="region of interest" description="Disordered" evidence="1">
    <location>
        <begin position="1"/>
        <end position="22"/>
    </location>
</feature>
<accession>A0A4Z0AM44</accession>
<protein>
    <submittedName>
        <fullName evidence="2">Uncharacterized protein</fullName>
    </submittedName>
</protein>
<dbReference type="EMBL" id="QUZT01000067">
    <property type="protein sequence ID" value="TFY87715.1"/>
    <property type="molecule type" value="Genomic_DNA"/>
</dbReference>
<evidence type="ECO:0000256" key="1">
    <source>
        <dbReference type="SAM" id="MobiDB-lite"/>
    </source>
</evidence>